<keyword evidence="12" id="KW-0805">Transcription regulation</keyword>
<reference evidence="15 16" key="1">
    <citation type="submission" date="2019-05" db="EMBL/GenBank/DDBJ databases">
        <title>The compact genome of Giardia muris reveals important steps in the evolution of intestinal protozoan parasites.</title>
        <authorList>
            <person name="Xu F."/>
            <person name="Jimenez-Gonzalez A."/>
            <person name="Einarsson E."/>
            <person name="Astvaldsson A."/>
            <person name="Peirasmaki D."/>
            <person name="Eckmann L."/>
            <person name="Andersson J.O."/>
            <person name="Svard S.G."/>
            <person name="Jerlstrom-Hultqvist J."/>
        </authorList>
    </citation>
    <scope>NUCLEOTIDE SEQUENCE [LARGE SCALE GENOMIC DNA]</scope>
    <source>
        <strain evidence="15 16">Roberts-Thomson</strain>
    </source>
</reference>
<comment type="subcellular location">
    <subcellularLocation>
        <location evidence="3">Cytoplasm</location>
    </subcellularLocation>
    <subcellularLocation>
        <location evidence="2">Nucleus</location>
    </subcellularLocation>
</comment>
<dbReference type="InterPro" id="IPR039637">
    <property type="entry name" value="CNOT7/CNOT8/Pop2"/>
</dbReference>
<evidence type="ECO:0000256" key="3">
    <source>
        <dbReference type="ARBA" id="ARBA00004496"/>
    </source>
</evidence>
<dbReference type="SUPFAM" id="SSF53098">
    <property type="entry name" value="Ribonuclease H-like"/>
    <property type="match status" value="1"/>
</dbReference>
<keyword evidence="7" id="KW-0540">Nuclease</keyword>
<dbReference type="AlphaFoldDB" id="A0A4Z1T054"/>
<keyword evidence="14" id="KW-0539">Nucleus</keyword>
<gene>
    <name evidence="15" type="ORF">GMRT_11371</name>
</gene>
<accession>A0A4Z1T054</accession>
<evidence type="ECO:0000256" key="6">
    <source>
        <dbReference type="ARBA" id="ARBA00022490"/>
    </source>
</evidence>
<dbReference type="GO" id="GO:0003723">
    <property type="term" value="F:RNA binding"/>
    <property type="evidence" value="ECO:0007669"/>
    <property type="project" value="UniProtKB-KW"/>
</dbReference>
<name>A0A4Z1T054_GIAMU</name>
<evidence type="ECO:0000256" key="11">
    <source>
        <dbReference type="ARBA" id="ARBA00022884"/>
    </source>
</evidence>
<dbReference type="OrthoDB" id="1164111at2759"/>
<dbReference type="GO" id="GO:0030014">
    <property type="term" value="C:CCR4-NOT complex"/>
    <property type="evidence" value="ECO:0007669"/>
    <property type="project" value="InterPro"/>
</dbReference>
<evidence type="ECO:0000256" key="14">
    <source>
        <dbReference type="ARBA" id="ARBA00023242"/>
    </source>
</evidence>
<evidence type="ECO:0000256" key="8">
    <source>
        <dbReference type="ARBA" id="ARBA00022723"/>
    </source>
</evidence>
<evidence type="ECO:0000313" key="15">
    <source>
        <dbReference type="EMBL" id="TNJ30365.1"/>
    </source>
</evidence>
<evidence type="ECO:0000256" key="7">
    <source>
        <dbReference type="ARBA" id="ARBA00022722"/>
    </source>
</evidence>
<comment type="similarity">
    <text evidence="4">Belongs to the CAF1 family.</text>
</comment>
<keyword evidence="8" id="KW-0479">Metal-binding</keyword>
<organism evidence="15 16">
    <name type="scientific">Giardia muris</name>
    <dbReference type="NCBI Taxonomy" id="5742"/>
    <lineage>
        <taxon>Eukaryota</taxon>
        <taxon>Metamonada</taxon>
        <taxon>Diplomonadida</taxon>
        <taxon>Hexamitidae</taxon>
        <taxon>Giardiinae</taxon>
        <taxon>Giardia</taxon>
    </lineage>
</organism>
<dbReference type="InterPro" id="IPR036397">
    <property type="entry name" value="RNaseH_sf"/>
</dbReference>
<dbReference type="InterPro" id="IPR012337">
    <property type="entry name" value="RNaseH-like_sf"/>
</dbReference>
<keyword evidence="10" id="KW-0269">Exonuclease</keyword>
<evidence type="ECO:0000313" key="16">
    <source>
        <dbReference type="Proteomes" id="UP000315496"/>
    </source>
</evidence>
<dbReference type="Gene3D" id="3.30.420.10">
    <property type="entry name" value="Ribonuclease H-like superfamily/Ribonuclease H"/>
    <property type="match status" value="1"/>
</dbReference>
<dbReference type="EC" id="3.1.13.4" evidence="5"/>
<evidence type="ECO:0000256" key="9">
    <source>
        <dbReference type="ARBA" id="ARBA00022801"/>
    </source>
</evidence>
<keyword evidence="9" id="KW-0378">Hydrolase</keyword>
<protein>
    <recommendedName>
        <fullName evidence="5">poly(A)-specific ribonuclease</fullName>
        <ecNumber evidence="5">3.1.13.4</ecNumber>
    </recommendedName>
</protein>
<keyword evidence="13" id="KW-0804">Transcription</keyword>
<dbReference type="EMBL" id="VDLU01000001">
    <property type="protein sequence ID" value="TNJ30365.1"/>
    <property type="molecule type" value="Genomic_DNA"/>
</dbReference>
<sequence>MILDVYTSGLSKAFRTITELLPRYPIVAIDTEFPGFFEDQELSSSGHRYASNEAAYARIKASVDATKLIQFGISISDHTGRMPEPFAGWQFNLQFDLKTDLSTSSAIALLEENGLDFARHRTDGIDPKLFSAEFLASGLCQQQNVICICFHGSYDFAYVVRALLSTTLPQSAVEFHESLHQLLPGPIYDLKTCYSWHGSLAGLASELGVGWVGMHHQAGSDAYTTLRAFHELTQKHGFPPASFSHALYGLDSL</sequence>
<dbReference type="GO" id="GO:0046872">
    <property type="term" value="F:metal ion binding"/>
    <property type="evidence" value="ECO:0007669"/>
    <property type="project" value="UniProtKB-KW"/>
</dbReference>
<evidence type="ECO:0000256" key="13">
    <source>
        <dbReference type="ARBA" id="ARBA00023163"/>
    </source>
</evidence>
<keyword evidence="16" id="KW-1185">Reference proteome</keyword>
<evidence type="ECO:0000256" key="10">
    <source>
        <dbReference type="ARBA" id="ARBA00022839"/>
    </source>
</evidence>
<evidence type="ECO:0000256" key="1">
    <source>
        <dbReference type="ARBA" id="ARBA00001663"/>
    </source>
</evidence>
<dbReference type="GO" id="GO:0004535">
    <property type="term" value="F:poly(A)-specific ribonuclease activity"/>
    <property type="evidence" value="ECO:0007669"/>
    <property type="project" value="UniProtKB-EC"/>
</dbReference>
<dbReference type="Pfam" id="PF04857">
    <property type="entry name" value="CAF1"/>
    <property type="match status" value="1"/>
</dbReference>
<dbReference type="InterPro" id="IPR006941">
    <property type="entry name" value="RNase_CAF1"/>
</dbReference>
<evidence type="ECO:0000256" key="2">
    <source>
        <dbReference type="ARBA" id="ARBA00004123"/>
    </source>
</evidence>
<comment type="caution">
    <text evidence="15">The sequence shown here is derived from an EMBL/GenBank/DDBJ whole genome shotgun (WGS) entry which is preliminary data.</text>
</comment>
<dbReference type="GO" id="GO:0005737">
    <property type="term" value="C:cytoplasm"/>
    <property type="evidence" value="ECO:0007669"/>
    <property type="project" value="UniProtKB-SubCell"/>
</dbReference>
<keyword evidence="6" id="KW-0963">Cytoplasm</keyword>
<proteinExistence type="inferred from homology"/>
<dbReference type="GO" id="GO:0005634">
    <property type="term" value="C:nucleus"/>
    <property type="evidence" value="ECO:0007669"/>
    <property type="project" value="UniProtKB-SubCell"/>
</dbReference>
<comment type="catalytic activity">
    <reaction evidence="1">
        <text>Exonucleolytic cleavage of poly(A) to 5'-AMP.</text>
        <dbReference type="EC" id="3.1.13.4"/>
    </reaction>
</comment>
<evidence type="ECO:0000256" key="12">
    <source>
        <dbReference type="ARBA" id="ARBA00023015"/>
    </source>
</evidence>
<evidence type="ECO:0000256" key="4">
    <source>
        <dbReference type="ARBA" id="ARBA00008372"/>
    </source>
</evidence>
<dbReference type="Proteomes" id="UP000315496">
    <property type="component" value="Chromosome 1"/>
</dbReference>
<keyword evidence="11" id="KW-0694">RNA-binding</keyword>
<evidence type="ECO:0000256" key="5">
    <source>
        <dbReference type="ARBA" id="ARBA00012161"/>
    </source>
</evidence>
<dbReference type="PANTHER" id="PTHR10797">
    <property type="entry name" value="CCR4-NOT TRANSCRIPTION COMPLEX SUBUNIT"/>
    <property type="match status" value="1"/>
</dbReference>
<dbReference type="VEuPathDB" id="GiardiaDB:GMRT_11371"/>